<evidence type="ECO:0000256" key="3">
    <source>
        <dbReference type="ARBA" id="ARBA00012393"/>
    </source>
</evidence>
<evidence type="ECO:0000256" key="4">
    <source>
        <dbReference type="ARBA" id="ARBA00022630"/>
    </source>
</evidence>
<dbReference type="PANTHER" id="PTHR23293:SF9">
    <property type="entry name" value="FAD SYNTHASE"/>
    <property type="match status" value="1"/>
</dbReference>
<sequence length="490" mass="54897">MTDLSVGIIIIGDEILNGQVSDTNSGFLCKEFYSLGIKIGRISVVQDSVTDIANEIRAMKGNYSYIITTGGVGPTHDDVTYEGVAKAFNTDLVLNSQMVDYYKSYCGNVTGNIDKNPQLRIANIPVGSEIVIIPTGSEEPFKSWNGYPIVKVANVIILPGIPELMKLCFKEVKKLYFNDCLSELHNRKLFFNCNEILILSALNKAVDVFKESVVFGSYPVLSSKFYQTRVTLESKDEMEVRKAEQFLRSSLPENCIVDPVLATAGLDVYDLASNTNDSQFATVLKSSIKVIEEAFTSHKPDSLFINFNGGKDCTALLHVVAAVWMKKFNTLPKIRAVHFKSNDPFPELQEFIVTTIKRYDVPLIQSRVPIREGLGDLLAENPEFVAGFLGTRRSDPHGSSMQYNMMTDDGWPKLLRINPLLEWTYKNVWTFLRALKVPYCILYDQGYTSIGNKNNTFPNPKLRYIDSNGAEKYHPAYTLDDESAERAGRA</sequence>
<reference evidence="15 16" key="1">
    <citation type="journal article" date="2017" name="Gigascience">
        <title>Genome sequence of the small brown planthopper, Laodelphax striatellus.</title>
        <authorList>
            <person name="Zhu J."/>
            <person name="Jiang F."/>
            <person name="Wang X."/>
            <person name="Yang P."/>
            <person name="Bao Y."/>
            <person name="Zhao W."/>
            <person name="Wang W."/>
            <person name="Lu H."/>
            <person name="Wang Q."/>
            <person name="Cui N."/>
            <person name="Li J."/>
            <person name="Chen X."/>
            <person name="Luo L."/>
            <person name="Yu J."/>
            <person name="Kang L."/>
            <person name="Cui F."/>
        </authorList>
    </citation>
    <scope>NUCLEOTIDE SEQUENCE [LARGE SCALE GENOMIC DNA]</scope>
    <source>
        <strain evidence="15">Lst14</strain>
    </source>
</reference>
<organism evidence="15 16">
    <name type="scientific">Laodelphax striatellus</name>
    <name type="common">Small brown planthopper</name>
    <name type="synonym">Delphax striatella</name>
    <dbReference type="NCBI Taxonomy" id="195883"/>
    <lineage>
        <taxon>Eukaryota</taxon>
        <taxon>Metazoa</taxon>
        <taxon>Ecdysozoa</taxon>
        <taxon>Arthropoda</taxon>
        <taxon>Hexapoda</taxon>
        <taxon>Insecta</taxon>
        <taxon>Pterygota</taxon>
        <taxon>Neoptera</taxon>
        <taxon>Paraneoptera</taxon>
        <taxon>Hemiptera</taxon>
        <taxon>Auchenorrhyncha</taxon>
        <taxon>Fulgoroidea</taxon>
        <taxon>Delphacidae</taxon>
        <taxon>Criomorphinae</taxon>
        <taxon>Laodelphax</taxon>
    </lineage>
</organism>
<dbReference type="GO" id="GO:0003919">
    <property type="term" value="F:FMN adenylyltransferase activity"/>
    <property type="evidence" value="ECO:0007669"/>
    <property type="project" value="UniProtKB-EC"/>
</dbReference>
<dbReference type="Proteomes" id="UP000291343">
    <property type="component" value="Unassembled WGS sequence"/>
</dbReference>
<keyword evidence="8" id="KW-0547">Nucleotide-binding</keyword>
<evidence type="ECO:0000256" key="1">
    <source>
        <dbReference type="ARBA" id="ARBA00004726"/>
    </source>
</evidence>
<dbReference type="InterPro" id="IPR014729">
    <property type="entry name" value="Rossmann-like_a/b/a_fold"/>
</dbReference>
<evidence type="ECO:0000256" key="2">
    <source>
        <dbReference type="ARBA" id="ARBA00007589"/>
    </source>
</evidence>
<comment type="catalytic activity">
    <reaction evidence="13">
        <text>FMN + ATP + H(+) = FAD + diphosphate</text>
        <dbReference type="Rhea" id="RHEA:17237"/>
        <dbReference type="ChEBI" id="CHEBI:15378"/>
        <dbReference type="ChEBI" id="CHEBI:30616"/>
        <dbReference type="ChEBI" id="CHEBI:33019"/>
        <dbReference type="ChEBI" id="CHEBI:57692"/>
        <dbReference type="ChEBI" id="CHEBI:58210"/>
        <dbReference type="EC" id="2.7.7.2"/>
    </reaction>
</comment>
<gene>
    <name evidence="15" type="ORF">LSTR_LSTR001043</name>
</gene>
<dbReference type="SMR" id="A0A482X1J0"/>
<evidence type="ECO:0000256" key="12">
    <source>
        <dbReference type="ARBA" id="ARBA00031871"/>
    </source>
</evidence>
<dbReference type="InParanoid" id="A0A482X1J0"/>
<dbReference type="CDD" id="cd23948">
    <property type="entry name" value="FAD_synthase"/>
    <property type="match status" value="1"/>
</dbReference>
<dbReference type="EC" id="2.7.7.2" evidence="3"/>
<keyword evidence="4" id="KW-0285">Flavoprotein</keyword>
<keyword evidence="5" id="KW-0288">FMN</keyword>
<dbReference type="EMBL" id="QKKF02019844">
    <property type="protein sequence ID" value="RZF39522.1"/>
    <property type="molecule type" value="Genomic_DNA"/>
</dbReference>
<dbReference type="SUPFAM" id="SSF52402">
    <property type="entry name" value="Adenine nucleotide alpha hydrolases-like"/>
    <property type="match status" value="1"/>
</dbReference>
<proteinExistence type="inferred from homology"/>
<dbReference type="Gene3D" id="3.40.50.620">
    <property type="entry name" value="HUPs"/>
    <property type="match status" value="1"/>
</dbReference>
<dbReference type="Pfam" id="PF24102">
    <property type="entry name" value="FLAD1_M"/>
    <property type="match status" value="1"/>
</dbReference>
<evidence type="ECO:0000259" key="14">
    <source>
        <dbReference type="SMART" id="SM00852"/>
    </source>
</evidence>
<keyword evidence="6" id="KW-0808">Transferase</keyword>
<dbReference type="SUPFAM" id="SSF53218">
    <property type="entry name" value="Molybdenum cofactor biosynthesis proteins"/>
    <property type="match status" value="1"/>
</dbReference>
<evidence type="ECO:0000313" key="16">
    <source>
        <dbReference type="Proteomes" id="UP000291343"/>
    </source>
</evidence>
<dbReference type="PANTHER" id="PTHR23293">
    <property type="entry name" value="FAD SYNTHETASE-RELATED FMN ADENYLYLTRANSFERASE"/>
    <property type="match status" value="1"/>
</dbReference>
<keyword evidence="7" id="KW-0548">Nucleotidyltransferase</keyword>
<evidence type="ECO:0000256" key="9">
    <source>
        <dbReference type="ARBA" id="ARBA00022827"/>
    </source>
</evidence>
<dbReference type="InterPro" id="IPR056596">
    <property type="entry name" value="FLAD1_M"/>
</dbReference>
<keyword evidence="10" id="KW-0067">ATP-binding</keyword>
<dbReference type="STRING" id="195883.A0A482X1J0"/>
<evidence type="ECO:0000256" key="10">
    <source>
        <dbReference type="ARBA" id="ARBA00022840"/>
    </source>
</evidence>
<evidence type="ECO:0000256" key="5">
    <source>
        <dbReference type="ARBA" id="ARBA00022643"/>
    </source>
</evidence>
<dbReference type="CDD" id="cd00885">
    <property type="entry name" value="cinA"/>
    <property type="match status" value="1"/>
</dbReference>
<evidence type="ECO:0000256" key="7">
    <source>
        <dbReference type="ARBA" id="ARBA00022695"/>
    </source>
</evidence>
<evidence type="ECO:0000256" key="6">
    <source>
        <dbReference type="ARBA" id="ARBA00022679"/>
    </source>
</evidence>
<dbReference type="Pfam" id="PF01507">
    <property type="entry name" value="PAPS_reduct"/>
    <property type="match status" value="1"/>
</dbReference>
<dbReference type="OrthoDB" id="270728at2759"/>
<dbReference type="InterPro" id="IPR001453">
    <property type="entry name" value="MoaB/Mog_dom"/>
</dbReference>
<dbReference type="GO" id="GO:0006747">
    <property type="term" value="P:FAD biosynthetic process"/>
    <property type="evidence" value="ECO:0007669"/>
    <property type="project" value="TreeGrafter"/>
</dbReference>
<dbReference type="Pfam" id="PF00994">
    <property type="entry name" value="MoCF_biosynth"/>
    <property type="match status" value="1"/>
</dbReference>
<dbReference type="InterPro" id="IPR036425">
    <property type="entry name" value="MoaB/Mog-like_dom_sf"/>
</dbReference>
<comment type="similarity">
    <text evidence="2">In the N-terminal section; belongs to the MoaB/Mog family.</text>
</comment>
<protein>
    <recommendedName>
        <fullName evidence="3">FAD synthase</fullName>
        <ecNumber evidence="3">2.7.7.2</ecNumber>
    </recommendedName>
    <alternativeName>
        <fullName evidence="11">FAD pyrophosphorylase</fullName>
    </alternativeName>
    <alternativeName>
        <fullName evidence="12">FMN adenylyltransferase</fullName>
    </alternativeName>
</protein>
<accession>A0A482X1J0</accession>
<keyword evidence="9" id="KW-0274">FAD</keyword>
<evidence type="ECO:0000256" key="8">
    <source>
        <dbReference type="ARBA" id="ARBA00022741"/>
    </source>
</evidence>
<dbReference type="SMART" id="SM00852">
    <property type="entry name" value="MoCF_biosynth"/>
    <property type="match status" value="1"/>
</dbReference>
<dbReference type="AlphaFoldDB" id="A0A482X1J0"/>
<comment type="caution">
    <text evidence="15">The sequence shown here is derived from an EMBL/GenBank/DDBJ whole genome shotgun (WGS) entry which is preliminary data.</text>
</comment>
<dbReference type="Gene3D" id="3.40.980.10">
    <property type="entry name" value="MoaB/Mog-like domain"/>
    <property type="match status" value="1"/>
</dbReference>
<keyword evidence="16" id="KW-1185">Reference proteome</keyword>
<evidence type="ECO:0000256" key="11">
    <source>
        <dbReference type="ARBA" id="ARBA00031145"/>
    </source>
</evidence>
<dbReference type="GO" id="GO:0005524">
    <property type="term" value="F:ATP binding"/>
    <property type="evidence" value="ECO:0007669"/>
    <property type="project" value="UniProtKB-KW"/>
</dbReference>
<name>A0A482X1J0_LAOST</name>
<evidence type="ECO:0000256" key="13">
    <source>
        <dbReference type="ARBA" id="ARBA00049494"/>
    </source>
</evidence>
<dbReference type="InterPro" id="IPR002500">
    <property type="entry name" value="PAPS_reduct_dom"/>
</dbReference>
<feature type="domain" description="MoaB/Mog" evidence="14">
    <location>
        <begin position="7"/>
        <end position="180"/>
    </location>
</feature>
<evidence type="ECO:0000313" key="15">
    <source>
        <dbReference type="EMBL" id="RZF39522.1"/>
    </source>
</evidence>
<comment type="pathway">
    <text evidence="1">Cofactor biosynthesis; FAD biosynthesis; FAD from FMN: step 1/1.</text>
</comment>